<evidence type="ECO:0000313" key="2">
    <source>
        <dbReference type="Proteomes" id="UP000501690"/>
    </source>
</evidence>
<dbReference type="EMBL" id="CP039355">
    <property type="protein sequence ID" value="QCE14656.1"/>
    <property type="molecule type" value="Genomic_DNA"/>
</dbReference>
<dbReference type="Proteomes" id="UP000501690">
    <property type="component" value="Linkage Group LG11"/>
</dbReference>
<sequence>MTGCHVAAPSLSQIRVPAGAMECFHGGCVDEDGWCCRLKARTSARCSGGAMEVCLSLQLRSAPIWLRHGGSKTQGCSGFVVALDSRWSAMVTGGRHRGGCRRVSLWEKMLRLKTMMWQPFIG</sequence>
<gene>
    <name evidence="1" type="ORF">DEO72_LG11g1659</name>
</gene>
<evidence type="ECO:0000313" key="1">
    <source>
        <dbReference type="EMBL" id="QCE14656.1"/>
    </source>
</evidence>
<keyword evidence="2" id="KW-1185">Reference proteome</keyword>
<organism evidence="1 2">
    <name type="scientific">Vigna unguiculata</name>
    <name type="common">Cowpea</name>
    <dbReference type="NCBI Taxonomy" id="3917"/>
    <lineage>
        <taxon>Eukaryota</taxon>
        <taxon>Viridiplantae</taxon>
        <taxon>Streptophyta</taxon>
        <taxon>Embryophyta</taxon>
        <taxon>Tracheophyta</taxon>
        <taxon>Spermatophyta</taxon>
        <taxon>Magnoliopsida</taxon>
        <taxon>eudicotyledons</taxon>
        <taxon>Gunneridae</taxon>
        <taxon>Pentapetalae</taxon>
        <taxon>rosids</taxon>
        <taxon>fabids</taxon>
        <taxon>Fabales</taxon>
        <taxon>Fabaceae</taxon>
        <taxon>Papilionoideae</taxon>
        <taxon>50 kb inversion clade</taxon>
        <taxon>NPAAA clade</taxon>
        <taxon>indigoferoid/millettioid clade</taxon>
        <taxon>Phaseoleae</taxon>
        <taxon>Vigna</taxon>
    </lineage>
</organism>
<reference evidence="1 2" key="1">
    <citation type="submission" date="2019-04" db="EMBL/GenBank/DDBJ databases">
        <title>An improved genome assembly and genetic linkage map for asparagus bean, Vigna unguiculata ssp. sesquipedialis.</title>
        <authorList>
            <person name="Xia Q."/>
            <person name="Zhang R."/>
            <person name="Dong Y."/>
        </authorList>
    </citation>
    <scope>NUCLEOTIDE SEQUENCE [LARGE SCALE GENOMIC DNA]</scope>
    <source>
        <tissue evidence="1">Leaf</tissue>
    </source>
</reference>
<dbReference type="AlphaFoldDB" id="A0A4D6NLY5"/>
<name>A0A4D6NLY5_VIGUN</name>
<protein>
    <submittedName>
        <fullName evidence="1">Uncharacterized protein</fullName>
    </submittedName>
</protein>
<proteinExistence type="predicted"/>
<accession>A0A4D6NLY5</accession>